<evidence type="ECO:0000256" key="1">
    <source>
        <dbReference type="SAM" id="MobiDB-lite"/>
    </source>
</evidence>
<gene>
    <name evidence="2" type="ORF">I8J32_012055</name>
</gene>
<dbReference type="EMBL" id="CP071518">
    <property type="protein sequence ID" value="QSX77484.1"/>
    <property type="molecule type" value="Genomic_DNA"/>
</dbReference>
<accession>A0A975ARX5</accession>
<dbReference type="AlphaFoldDB" id="A0A975ARX5"/>
<feature type="compositionally biased region" description="Low complexity" evidence="1">
    <location>
        <begin position="9"/>
        <end position="29"/>
    </location>
</feature>
<evidence type="ECO:0000313" key="3">
    <source>
        <dbReference type="Proteomes" id="UP000639274"/>
    </source>
</evidence>
<protein>
    <recommendedName>
        <fullName evidence="4">Tetratricopeptide repeat protein</fullName>
    </recommendedName>
</protein>
<proteinExistence type="predicted"/>
<evidence type="ECO:0008006" key="4">
    <source>
        <dbReference type="Google" id="ProtNLM"/>
    </source>
</evidence>
<feature type="region of interest" description="Disordered" evidence="1">
    <location>
        <begin position="1"/>
        <end position="30"/>
    </location>
</feature>
<organism evidence="2 3">
    <name type="scientific">Agrilutibacter solisilvae</name>
    <dbReference type="NCBI Taxonomy" id="2763317"/>
    <lineage>
        <taxon>Bacteria</taxon>
        <taxon>Pseudomonadati</taxon>
        <taxon>Pseudomonadota</taxon>
        <taxon>Gammaproteobacteria</taxon>
        <taxon>Lysobacterales</taxon>
        <taxon>Lysobacteraceae</taxon>
        <taxon>Agrilutibacter</taxon>
    </lineage>
</organism>
<keyword evidence="3" id="KW-1185">Reference proteome</keyword>
<reference evidence="2 3" key="1">
    <citation type="submission" date="2021-03" db="EMBL/GenBank/DDBJ databases">
        <title>Lysobacter sp. nov. isolated from soil of gangwondo yeongwol, south Korea.</title>
        <authorList>
            <person name="Kim K.R."/>
            <person name="Kim K.H."/>
            <person name="Jeon C.O."/>
        </authorList>
    </citation>
    <scope>NUCLEOTIDE SEQUENCE [LARGE SCALE GENOMIC DNA]</scope>
    <source>
        <strain evidence="2 3">R19</strain>
    </source>
</reference>
<name>A0A975ARX5_9GAMM</name>
<sequence length="348" mass="38542">MTSEQQARAPSSSTPPLSGASSAVAVESGAKLRDRPIDPRFAACEAQHHAAVQRRAQELSASQKAEDLVSSVVLSQSLNSDFLLGKTRPEYLQALATATRLGPDNELGAWMYAVYCRNDKRCDASAAVARLIALEPNNLAPRLLAIDVAERGSDKRRARALLRQASVTRYVDFRMGDFAQRQVSALSPLPQMPACGAASAAIAEHYQLTRPGTVRDVVLMNAKRTALFWFLAQQNELLEMCPHDRLWTPDDGCRHAFEILATSDMWIPRQMALMVLSTNARTTAERDRWRAQQRELDWLSHAGGPLRDSIPFDVIWEQGEIAPVIALLRSQGRWPAPQDWQPPAEGQP</sequence>
<dbReference type="KEGG" id="lsf:I8J32_012055"/>
<dbReference type="Proteomes" id="UP000639274">
    <property type="component" value="Chromosome"/>
</dbReference>
<evidence type="ECO:0000313" key="2">
    <source>
        <dbReference type="EMBL" id="QSX77484.1"/>
    </source>
</evidence>
<dbReference type="RefSeq" id="WP_207526574.1">
    <property type="nucleotide sequence ID" value="NZ_CP071518.1"/>
</dbReference>